<sequence length="139" mass="15504">MRSFSNSTVARIFDAYPPAIRSKLLTLRALIFATAANTAGVGEIEETLKWGEPAYLTIQSRSGSTIRIGAKKSNPTQYAIFFNCKTDLIETFRTLFPDEFQFDGNRAIVFDVADEVPMDALKICIAATLTYHRNKTTAR</sequence>
<name>A0A411HFQ7_9GAMM</name>
<dbReference type="SUPFAM" id="SSF159888">
    <property type="entry name" value="YdhG-like"/>
    <property type="match status" value="1"/>
</dbReference>
<protein>
    <submittedName>
        <fullName evidence="2">DUF1801 domain-containing protein</fullName>
    </submittedName>
</protein>
<dbReference type="Pfam" id="PF08818">
    <property type="entry name" value="DUF1801"/>
    <property type="match status" value="1"/>
</dbReference>
<organism evidence="2 3">
    <name type="scientific">Pseudolysobacter antarcticus</name>
    <dbReference type="NCBI Taxonomy" id="2511995"/>
    <lineage>
        <taxon>Bacteria</taxon>
        <taxon>Pseudomonadati</taxon>
        <taxon>Pseudomonadota</taxon>
        <taxon>Gammaproteobacteria</taxon>
        <taxon>Lysobacterales</taxon>
        <taxon>Rhodanobacteraceae</taxon>
        <taxon>Pseudolysobacter</taxon>
    </lineage>
</organism>
<dbReference type="EMBL" id="CP035704">
    <property type="protein sequence ID" value="QBB69311.1"/>
    <property type="molecule type" value="Genomic_DNA"/>
</dbReference>
<dbReference type="RefSeq" id="WP_129831567.1">
    <property type="nucleotide sequence ID" value="NZ_CP035704.1"/>
</dbReference>
<gene>
    <name evidence="2" type="ORF">ELE36_02370</name>
</gene>
<dbReference type="InterPro" id="IPR014922">
    <property type="entry name" value="YdhG-like"/>
</dbReference>
<dbReference type="OrthoDB" id="328972at2"/>
<evidence type="ECO:0000313" key="2">
    <source>
        <dbReference type="EMBL" id="QBB69311.1"/>
    </source>
</evidence>
<accession>A0A411HFQ7</accession>
<evidence type="ECO:0000313" key="3">
    <source>
        <dbReference type="Proteomes" id="UP000291562"/>
    </source>
</evidence>
<keyword evidence="3" id="KW-1185">Reference proteome</keyword>
<evidence type="ECO:0000259" key="1">
    <source>
        <dbReference type="Pfam" id="PF08818"/>
    </source>
</evidence>
<reference evidence="2 3" key="1">
    <citation type="submission" date="2019-01" db="EMBL/GenBank/DDBJ databases">
        <title>Pseudolysobacter antarctica gen. nov., sp. nov., isolated from Fildes Peninsula, Antarctica.</title>
        <authorList>
            <person name="Wei Z."/>
            <person name="Peng F."/>
        </authorList>
    </citation>
    <scope>NUCLEOTIDE SEQUENCE [LARGE SCALE GENOMIC DNA]</scope>
    <source>
        <strain evidence="2 3">AQ6-296</strain>
    </source>
</reference>
<dbReference type="KEGG" id="xbc:ELE36_02370"/>
<dbReference type="AlphaFoldDB" id="A0A411HFQ7"/>
<proteinExistence type="predicted"/>
<dbReference type="Proteomes" id="UP000291562">
    <property type="component" value="Chromosome"/>
</dbReference>
<feature type="domain" description="YdhG-like" evidence="1">
    <location>
        <begin position="21"/>
        <end position="127"/>
    </location>
</feature>